<protein>
    <recommendedName>
        <fullName evidence="5">Integral membrane protein</fullName>
    </recommendedName>
</protein>
<dbReference type="RefSeq" id="WP_253864124.1">
    <property type="nucleotide sequence ID" value="NZ_BAAALN010000018.1"/>
</dbReference>
<evidence type="ECO:0000256" key="2">
    <source>
        <dbReference type="SAM" id="Phobius"/>
    </source>
</evidence>
<organism evidence="3 4">
    <name type="scientific">Prauserella halophila</name>
    <dbReference type="NCBI Taxonomy" id="185641"/>
    <lineage>
        <taxon>Bacteria</taxon>
        <taxon>Bacillati</taxon>
        <taxon>Actinomycetota</taxon>
        <taxon>Actinomycetes</taxon>
        <taxon>Pseudonocardiales</taxon>
        <taxon>Pseudonocardiaceae</taxon>
        <taxon>Prauserella</taxon>
    </lineage>
</organism>
<feature type="region of interest" description="Disordered" evidence="1">
    <location>
        <begin position="1"/>
        <end position="59"/>
    </location>
</feature>
<keyword evidence="4" id="KW-1185">Reference proteome</keyword>
<feature type="transmembrane region" description="Helical" evidence="2">
    <location>
        <begin position="94"/>
        <end position="115"/>
    </location>
</feature>
<accession>A0ABN1WHX2</accession>
<evidence type="ECO:0000256" key="1">
    <source>
        <dbReference type="SAM" id="MobiDB-lite"/>
    </source>
</evidence>
<feature type="transmembrane region" description="Helical" evidence="2">
    <location>
        <begin position="70"/>
        <end position="88"/>
    </location>
</feature>
<evidence type="ECO:0000313" key="3">
    <source>
        <dbReference type="EMBL" id="GAA1251034.1"/>
    </source>
</evidence>
<reference evidence="3 4" key="1">
    <citation type="journal article" date="2019" name="Int. J. Syst. Evol. Microbiol.">
        <title>The Global Catalogue of Microorganisms (GCM) 10K type strain sequencing project: providing services to taxonomists for standard genome sequencing and annotation.</title>
        <authorList>
            <consortium name="The Broad Institute Genomics Platform"/>
            <consortium name="The Broad Institute Genome Sequencing Center for Infectious Disease"/>
            <person name="Wu L."/>
            <person name="Ma J."/>
        </authorList>
    </citation>
    <scope>NUCLEOTIDE SEQUENCE [LARGE SCALE GENOMIC DNA]</scope>
    <source>
        <strain evidence="3 4">JCM 13023</strain>
    </source>
</reference>
<feature type="transmembrane region" description="Helical" evidence="2">
    <location>
        <begin position="122"/>
        <end position="140"/>
    </location>
</feature>
<name>A0ABN1WHX2_9PSEU</name>
<sequence length="186" mass="19852">MNVVATEPNEQSGDTGPGATEGGAPEAGEREPAQVDTATAADTGAAVDTAADEPESPDERIRRRVGRIKWLALLSSALSVLLTMAAVVPTTDRVLWTLLVVTSLQFAFVVPASLVLAEPKRWARTVLLIATPVSAVLWVVALTQTAWLLLPGNMLLVLAFIPLRDAEIADFFRRGDRSLADIRAGR</sequence>
<keyword evidence="2" id="KW-0472">Membrane</keyword>
<keyword evidence="2" id="KW-1133">Transmembrane helix</keyword>
<gene>
    <name evidence="3" type="ORF">GCM10009676_42270</name>
</gene>
<keyword evidence="2" id="KW-0812">Transmembrane</keyword>
<feature type="compositionally biased region" description="Low complexity" evidence="1">
    <location>
        <begin position="34"/>
        <end position="49"/>
    </location>
</feature>
<proteinExistence type="predicted"/>
<evidence type="ECO:0000313" key="4">
    <source>
        <dbReference type="Proteomes" id="UP001500653"/>
    </source>
</evidence>
<dbReference type="EMBL" id="BAAALN010000018">
    <property type="protein sequence ID" value="GAA1251034.1"/>
    <property type="molecule type" value="Genomic_DNA"/>
</dbReference>
<comment type="caution">
    <text evidence="3">The sequence shown here is derived from an EMBL/GenBank/DDBJ whole genome shotgun (WGS) entry which is preliminary data.</text>
</comment>
<evidence type="ECO:0008006" key="5">
    <source>
        <dbReference type="Google" id="ProtNLM"/>
    </source>
</evidence>
<dbReference type="Proteomes" id="UP001500653">
    <property type="component" value="Unassembled WGS sequence"/>
</dbReference>